<dbReference type="PANTHER" id="PTHR28190:SF1">
    <property type="entry name" value="NUCLEAR MIGRATION PROTEIN NUM1"/>
    <property type="match status" value="1"/>
</dbReference>
<protein>
    <recommendedName>
        <fullName evidence="5">Anucleate primary sterigmata protein A</fullName>
    </recommendedName>
</protein>
<dbReference type="GO" id="GO:0000226">
    <property type="term" value="P:microtubule cytoskeleton organization"/>
    <property type="evidence" value="ECO:0007669"/>
    <property type="project" value="TreeGrafter"/>
</dbReference>
<evidence type="ECO:0008006" key="5">
    <source>
        <dbReference type="Google" id="ProtNLM"/>
    </source>
</evidence>
<evidence type="ECO:0000256" key="1">
    <source>
        <dbReference type="SAM" id="Coils"/>
    </source>
</evidence>
<feature type="compositionally biased region" description="Polar residues" evidence="2">
    <location>
        <begin position="978"/>
        <end position="987"/>
    </location>
</feature>
<feature type="compositionally biased region" description="Basic and acidic residues" evidence="2">
    <location>
        <begin position="384"/>
        <end position="396"/>
    </location>
</feature>
<evidence type="ECO:0000313" key="4">
    <source>
        <dbReference type="Proteomes" id="UP000838763"/>
    </source>
</evidence>
<dbReference type="GO" id="GO:0005938">
    <property type="term" value="C:cell cortex"/>
    <property type="evidence" value="ECO:0007669"/>
    <property type="project" value="TreeGrafter"/>
</dbReference>
<comment type="caution">
    <text evidence="3">The sequence shown here is derived from an EMBL/GenBank/DDBJ whole genome shotgun (WGS) entry which is preliminary data.</text>
</comment>
<feature type="region of interest" description="Disordered" evidence="2">
    <location>
        <begin position="974"/>
        <end position="993"/>
    </location>
</feature>
<organism evidence="3 4">
    <name type="scientific">Parascedosporium putredinis</name>
    <dbReference type="NCBI Taxonomy" id="1442378"/>
    <lineage>
        <taxon>Eukaryota</taxon>
        <taxon>Fungi</taxon>
        <taxon>Dikarya</taxon>
        <taxon>Ascomycota</taxon>
        <taxon>Pezizomycotina</taxon>
        <taxon>Sordariomycetes</taxon>
        <taxon>Hypocreomycetidae</taxon>
        <taxon>Microascales</taxon>
        <taxon>Microascaceae</taxon>
        <taxon>Parascedosporium</taxon>
    </lineage>
</organism>
<dbReference type="AlphaFoldDB" id="A0A9P1M762"/>
<feature type="region of interest" description="Disordered" evidence="2">
    <location>
        <begin position="60"/>
        <end position="112"/>
    </location>
</feature>
<evidence type="ECO:0000256" key="2">
    <source>
        <dbReference type="SAM" id="MobiDB-lite"/>
    </source>
</evidence>
<dbReference type="GO" id="GO:0015631">
    <property type="term" value="F:tubulin binding"/>
    <property type="evidence" value="ECO:0007669"/>
    <property type="project" value="TreeGrafter"/>
</dbReference>
<feature type="compositionally biased region" description="Low complexity" evidence="2">
    <location>
        <begin position="491"/>
        <end position="503"/>
    </location>
</feature>
<dbReference type="Proteomes" id="UP000838763">
    <property type="component" value="Unassembled WGS sequence"/>
</dbReference>
<feature type="coiled-coil region" evidence="1">
    <location>
        <begin position="11"/>
        <end position="55"/>
    </location>
</feature>
<feature type="compositionally biased region" description="Low complexity" evidence="2">
    <location>
        <begin position="420"/>
        <end position="430"/>
    </location>
</feature>
<dbReference type="PANTHER" id="PTHR28190">
    <property type="entry name" value="NUCLEAR MIGRATION PROTEIN NUM1"/>
    <property type="match status" value="1"/>
</dbReference>
<feature type="region of interest" description="Disordered" evidence="2">
    <location>
        <begin position="375"/>
        <end position="508"/>
    </location>
</feature>
<evidence type="ECO:0000313" key="3">
    <source>
        <dbReference type="EMBL" id="CAI4210969.1"/>
    </source>
</evidence>
<keyword evidence="1" id="KW-0175">Coiled coil</keyword>
<gene>
    <name evidence="3" type="ORF">PPNO1_LOCUS765</name>
</gene>
<feature type="compositionally biased region" description="Basic and acidic residues" evidence="2">
    <location>
        <begin position="314"/>
        <end position="340"/>
    </location>
</feature>
<reference evidence="3" key="1">
    <citation type="submission" date="2022-11" db="EMBL/GenBank/DDBJ databases">
        <authorList>
            <person name="Scott C."/>
            <person name="Bruce N."/>
        </authorList>
    </citation>
    <scope>NUCLEOTIDE SEQUENCE</scope>
</reference>
<name>A0A9P1M762_9PEZI</name>
<feature type="compositionally biased region" description="Basic residues" evidence="2">
    <location>
        <begin position="468"/>
        <end position="481"/>
    </location>
</feature>
<feature type="non-terminal residue" evidence="3">
    <location>
        <position position="1"/>
    </location>
</feature>
<dbReference type="EMBL" id="CALLCH030000001">
    <property type="protein sequence ID" value="CAI4210969.1"/>
    <property type="molecule type" value="Genomic_DNA"/>
</dbReference>
<dbReference type="GO" id="GO:0005739">
    <property type="term" value="C:mitochondrion"/>
    <property type="evidence" value="ECO:0007669"/>
    <property type="project" value="TreeGrafter"/>
</dbReference>
<feature type="coiled-coil region" evidence="1">
    <location>
        <begin position="136"/>
        <end position="265"/>
    </location>
</feature>
<feature type="region of interest" description="Disordered" evidence="2">
    <location>
        <begin position="267"/>
        <end position="358"/>
    </location>
</feature>
<dbReference type="OrthoDB" id="2149224at2759"/>
<dbReference type="InterPro" id="IPR053005">
    <property type="entry name" value="Nuclear_Pos-Cytoskel_Interact"/>
</dbReference>
<feature type="compositionally biased region" description="Polar residues" evidence="2">
    <location>
        <begin position="88"/>
        <end position="105"/>
    </location>
</feature>
<keyword evidence="4" id="KW-1185">Reference proteome</keyword>
<sequence length="993" mass="107785">MAEAGKLGTALVQQQKELRDRLAEVESMQTEGELSHELRQKLSEIERDYNDVARQTARAFLPKQRVPSNEAAAGSPYVPEGKGGRRSVSPSKFESQATGSPTKLSIPNRKLRNQPANRIHDIEFAAEISTSLISQVRNLQALLAEKDEELRDVKADNARLEVDTEGLQQRLKALDESEHRCLGTGKRLTQSLNVLQAEKTKFQRDLDEVKLSHSKLTEEHAASIKQHDIDLGTAKRNIATAENERMAMQRKLDDLLSQNQELARAFSSQRSKISERGAISGMSDDDFETATDNLTPEHSPPPSPRTIQSQRTQLHREKTEKLELKRMLQDARDEVERLRGEGGAVTSRRTKKADAKDAKRFSKLLLGAKLSAIALGLPGTPRSPSRDEESTDHFDTANETSDAAFETAHERGTETEDFQTGAEEFSGSESEATETESPSRVTASTSNDEDDAFEETRTPTSAQPPPRMRLRVSRGLLRRSRQTSEEPNLQSSPASFANSSASNTPQQPAQSLFAELGDFNGSDDDSYSVMTEADPSKEDIMESIETPTAIPKPVMVDAGTMTEQVEESILSPISVIHLGHADTEAAELDRPVSMASSRFLSLDEGTDAERSRPVSTLSYSDSGAQYDAEIEEKLAKFPLPLGGSGKGGRCASHVEPLAAVEPVLGLASIEAQHVEPIAATEPLLGLVSIQTQHVEPIAEPEPVLGWVSIETQHVEPVVEPEPTLGLAAIQTQQVEPIVVPDPILGLAPIQTQNLEPVATPEPVLGLALIEAQHVEPIAEPAAPVADLALSSIHAEELEPRAEPVVVPPAPTLSVSQIQSQDLEPNNEPLDLSVAEALGLVAVGSRALEEPAPAPAPAPELSMAAITSQVLDPKAEPEIVVPQPVLSMMPITSQNLEPVQEIAPALSMTTIHAEHPQAEPEVLPSLSLVDINSLQVEPREEPVTLPVLTITHINSQALEPKAEPEPLFLNPRLWDSPRSDLSTFSPSHYPSLDL</sequence>
<accession>A0A9P1M762</accession>
<proteinExistence type="predicted"/>